<dbReference type="InterPro" id="IPR014903">
    <property type="entry name" value="DUF1796"/>
</dbReference>
<reference evidence="1 2" key="1">
    <citation type="submission" date="2021-07" db="EMBL/GenBank/DDBJ databases">
        <authorList>
            <person name="So Y."/>
        </authorList>
    </citation>
    <scope>NUCLEOTIDE SEQUENCE [LARGE SCALE GENOMIC DNA]</scope>
    <source>
        <strain evidence="1 2">HJA6</strain>
    </source>
</reference>
<organism evidence="1 2">
    <name type="scientific">Roseomonas alba</name>
    <dbReference type="NCBI Taxonomy" id="2846776"/>
    <lineage>
        <taxon>Bacteria</taxon>
        <taxon>Pseudomonadati</taxon>
        <taxon>Pseudomonadota</taxon>
        <taxon>Alphaproteobacteria</taxon>
        <taxon>Acetobacterales</taxon>
        <taxon>Roseomonadaceae</taxon>
        <taxon>Roseomonas</taxon>
    </lineage>
</organism>
<comment type="caution">
    <text evidence="1">The sequence shown here is derived from an EMBL/GenBank/DDBJ whole genome shotgun (WGS) entry which is preliminary data.</text>
</comment>
<dbReference type="Pfam" id="PF08795">
    <property type="entry name" value="DUF1796"/>
    <property type="match status" value="1"/>
</dbReference>
<accession>A0ABS7A856</accession>
<dbReference type="RefSeq" id="WP_219762114.1">
    <property type="nucleotide sequence ID" value="NZ_JAHYBZ010000002.1"/>
</dbReference>
<gene>
    <name evidence="1" type="ORF">KPL78_06585</name>
</gene>
<proteinExistence type="predicted"/>
<sequence>MPIVPLASFAGSSIDHLVSLGRACETAYNLRRHYGFATAYPFDWWISTTEGAARFIRDGDAEALYRQEDLSVSADGDAVGNARYGIRLQHEFPRDRRLEGRPVVADWADHLEAPRKRTAHLARRFFGLAATARNIVFVRAIAPRDTNGAAVAALLEALDMRFTAARVAVVLVNYRGQVPAAHPVHRLSVARPAGADWRGDSGAWDAALATLGLRMTPGLHKPATAADLSAHVAARSGLDAEDPGPAFEGASPAAKMS</sequence>
<dbReference type="EMBL" id="JAHYBZ010000002">
    <property type="protein sequence ID" value="MBW6397505.1"/>
    <property type="molecule type" value="Genomic_DNA"/>
</dbReference>
<protein>
    <submittedName>
        <fullName evidence="1">Papain-like cysteine peptidase</fullName>
    </submittedName>
</protein>
<dbReference type="Proteomes" id="UP001196565">
    <property type="component" value="Unassembled WGS sequence"/>
</dbReference>
<name>A0ABS7A856_9PROT</name>
<keyword evidence="2" id="KW-1185">Reference proteome</keyword>
<evidence type="ECO:0000313" key="2">
    <source>
        <dbReference type="Proteomes" id="UP001196565"/>
    </source>
</evidence>
<evidence type="ECO:0000313" key="1">
    <source>
        <dbReference type="EMBL" id="MBW6397505.1"/>
    </source>
</evidence>